<feature type="transmembrane region" description="Helical" evidence="1">
    <location>
        <begin position="6"/>
        <end position="23"/>
    </location>
</feature>
<evidence type="ECO:0000313" key="2">
    <source>
        <dbReference type="EMBL" id="SHI21402.1"/>
    </source>
</evidence>
<keyword evidence="1" id="KW-0812">Transmembrane</keyword>
<dbReference type="STRING" id="658167.SAMN04488135_113114"/>
<keyword evidence="1" id="KW-0472">Membrane</keyword>
<organism evidence="2 3">
    <name type="scientific">Pollutimonas bauzanensis</name>
    <dbReference type="NCBI Taxonomy" id="658167"/>
    <lineage>
        <taxon>Bacteria</taxon>
        <taxon>Pseudomonadati</taxon>
        <taxon>Pseudomonadota</taxon>
        <taxon>Betaproteobacteria</taxon>
        <taxon>Burkholderiales</taxon>
        <taxon>Alcaligenaceae</taxon>
        <taxon>Pollutimonas</taxon>
    </lineage>
</organism>
<gene>
    <name evidence="2" type="ORF">SAMN04488135_113114</name>
</gene>
<dbReference type="InterPro" id="IPR008407">
    <property type="entry name" value="Brnchd-chn_aa_trnsp_AzlD"/>
</dbReference>
<protein>
    <submittedName>
        <fullName evidence="2">Branched-chain amino acid transport protein (AzlD)</fullName>
    </submittedName>
</protein>
<name>A0A1M5ZB42_9BURK</name>
<reference evidence="2 3" key="1">
    <citation type="submission" date="2016-11" db="EMBL/GenBank/DDBJ databases">
        <authorList>
            <person name="Jaros S."/>
            <person name="Januszkiewicz K."/>
            <person name="Wedrychowicz H."/>
        </authorList>
    </citation>
    <scope>NUCLEOTIDE SEQUENCE [LARGE SCALE GENOMIC DNA]</scope>
    <source>
        <strain evidence="2 3">CGMCC 1.10190</strain>
    </source>
</reference>
<accession>A0A1M5ZB42</accession>
<keyword evidence="1" id="KW-1133">Transmembrane helix</keyword>
<feature type="transmembrane region" description="Helical" evidence="1">
    <location>
        <begin position="44"/>
        <end position="65"/>
    </location>
</feature>
<dbReference type="Pfam" id="PF05437">
    <property type="entry name" value="AzlD"/>
    <property type="match status" value="1"/>
</dbReference>
<evidence type="ECO:0000313" key="3">
    <source>
        <dbReference type="Proteomes" id="UP000184226"/>
    </source>
</evidence>
<dbReference type="AlphaFoldDB" id="A0A1M5ZB42"/>
<dbReference type="EMBL" id="FQXE01000013">
    <property type="protein sequence ID" value="SHI21402.1"/>
    <property type="molecule type" value="Genomic_DNA"/>
</dbReference>
<sequence>MTDASLLWVIALSGAGTFLIRLLPMLSQKKGLESVWSRGGLRNALDAVGPSAIVALLAASFWGMIDRHPTAQNALPIVLGLLGVMLGKRLLGSIAWATLSGVLAYGLALWALSV</sequence>
<dbReference type="Proteomes" id="UP000184226">
    <property type="component" value="Unassembled WGS sequence"/>
</dbReference>
<dbReference type="RefSeq" id="WP_178372363.1">
    <property type="nucleotide sequence ID" value="NZ_FQXE01000013.1"/>
</dbReference>
<evidence type="ECO:0000256" key="1">
    <source>
        <dbReference type="SAM" id="Phobius"/>
    </source>
</evidence>
<keyword evidence="3" id="KW-1185">Reference proteome</keyword>
<feature type="transmembrane region" description="Helical" evidence="1">
    <location>
        <begin position="94"/>
        <end position="112"/>
    </location>
</feature>
<proteinExistence type="predicted"/>